<proteinExistence type="inferred from homology"/>
<dbReference type="AlphaFoldDB" id="A0A8C6TLF6"/>
<dbReference type="PANTHER" id="PTHR24300:SF319">
    <property type="entry name" value="CYTOCHROME P450, FAMILY 2, SUBFAMILY AC, POLYPEPTIDE 1"/>
    <property type="match status" value="1"/>
</dbReference>
<keyword evidence="11 14" id="KW-0503">Monooxygenase</keyword>
<evidence type="ECO:0000256" key="10">
    <source>
        <dbReference type="ARBA" id="ARBA00023004"/>
    </source>
</evidence>
<keyword evidence="15" id="KW-1133">Transmembrane helix</keyword>
<dbReference type="GO" id="GO:0020037">
    <property type="term" value="F:heme binding"/>
    <property type="evidence" value="ECO:0007669"/>
    <property type="project" value="InterPro"/>
</dbReference>
<evidence type="ECO:0008006" key="18">
    <source>
        <dbReference type="Google" id="ProtNLM"/>
    </source>
</evidence>
<organism evidence="16 17">
    <name type="scientific">Neogobius melanostomus</name>
    <name type="common">round goby</name>
    <dbReference type="NCBI Taxonomy" id="47308"/>
    <lineage>
        <taxon>Eukaryota</taxon>
        <taxon>Metazoa</taxon>
        <taxon>Chordata</taxon>
        <taxon>Craniata</taxon>
        <taxon>Vertebrata</taxon>
        <taxon>Euteleostomi</taxon>
        <taxon>Actinopterygii</taxon>
        <taxon>Neopterygii</taxon>
        <taxon>Teleostei</taxon>
        <taxon>Neoteleostei</taxon>
        <taxon>Acanthomorphata</taxon>
        <taxon>Gobiaria</taxon>
        <taxon>Gobiiformes</taxon>
        <taxon>Gobioidei</taxon>
        <taxon>Gobiidae</taxon>
        <taxon>Benthophilinae</taxon>
        <taxon>Neogobiini</taxon>
        <taxon>Neogobius</taxon>
    </lineage>
</organism>
<evidence type="ECO:0000256" key="8">
    <source>
        <dbReference type="ARBA" id="ARBA00022848"/>
    </source>
</evidence>
<dbReference type="Proteomes" id="UP000694523">
    <property type="component" value="Unplaced"/>
</dbReference>
<evidence type="ECO:0000313" key="16">
    <source>
        <dbReference type="Ensembl" id="ENSNMLP00000023271.1"/>
    </source>
</evidence>
<dbReference type="FunFam" id="1.10.630.10:FF:000010">
    <property type="entry name" value="cytochrome P450 2W1 isoform X2"/>
    <property type="match status" value="1"/>
</dbReference>
<dbReference type="InterPro" id="IPR002401">
    <property type="entry name" value="Cyt_P450_E_grp-I"/>
</dbReference>
<feature type="transmembrane region" description="Helical" evidence="15">
    <location>
        <begin position="12"/>
        <end position="30"/>
    </location>
</feature>
<evidence type="ECO:0000256" key="1">
    <source>
        <dbReference type="ARBA" id="ARBA00001971"/>
    </source>
</evidence>
<keyword evidence="6 13" id="KW-0479">Metal-binding</keyword>
<name>A0A8C6TLF6_9GOBI</name>
<evidence type="ECO:0000256" key="13">
    <source>
        <dbReference type="PIRSR" id="PIRSR602401-1"/>
    </source>
</evidence>
<comment type="cofactor">
    <cofactor evidence="1 13">
        <name>heme</name>
        <dbReference type="ChEBI" id="CHEBI:30413"/>
    </cofactor>
</comment>
<keyword evidence="7" id="KW-0256">Endoplasmic reticulum</keyword>
<evidence type="ECO:0000256" key="9">
    <source>
        <dbReference type="ARBA" id="ARBA00023002"/>
    </source>
</evidence>
<dbReference type="GO" id="GO:0046222">
    <property type="term" value="P:aflatoxin metabolic process"/>
    <property type="evidence" value="ECO:0007669"/>
    <property type="project" value="UniProtKB-ARBA"/>
</dbReference>
<evidence type="ECO:0000256" key="12">
    <source>
        <dbReference type="ARBA" id="ARBA00023136"/>
    </source>
</evidence>
<dbReference type="Ensembl" id="ENSNMLT00000026044.1">
    <property type="protein sequence ID" value="ENSNMLP00000023271.1"/>
    <property type="gene ID" value="ENSNMLG00000014999.1"/>
</dbReference>
<keyword evidence="17" id="KW-1185">Reference proteome</keyword>
<comment type="similarity">
    <text evidence="4 14">Belongs to the cytochrome P450 family.</text>
</comment>
<accession>A0A8C6TLF6</accession>
<evidence type="ECO:0000313" key="17">
    <source>
        <dbReference type="Proteomes" id="UP000694523"/>
    </source>
</evidence>
<evidence type="ECO:0000256" key="11">
    <source>
        <dbReference type="ARBA" id="ARBA00023033"/>
    </source>
</evidence>
<dbReference type="GO" id="GO:0005789">
    <property type="term" value="C:endoplasmic reticulum membrane"/>
    <property type="evidence" value="ECO:0007669"/>
    <property type="project" value="UniProtKB-SubCell"/>
</dbReference>
<evidence type="ECO:0000256" key="5">
    <source>
        <dbReference type="ARBA" id="ARBA00022617"/>
    </source>
</evidence>
<dbReference type="GO" id="GO:0006082">
    <property type="term" value="P:organic acid metabolic process"/>
    <property type="evidence" value="ECO:0007669"/>
    <property type="project" value="TreeGrafter"/>
</dbReference>
<dbReference type="InterPro" id="IPR001128">
    <property type="entry name" value="Cyt_P450"/>
</dbReference>
<dbReference type="InterPro" id="IPR008069">
    <property type="entry name" value="Cyt_P450_E_grp-I_CYP2D-like"/>
</dbReference>
<feature type="binding site" description="axial binding residue" evidence="13">
    <location>
        <position position="448"/>
    </location>
    <ligand>
        <name>heme</name>
        <dbReference type="ChEBI" id="CHEBI:30413"/>
    </ligand>
    <ligandPart>
        <name>Fe</name>
        <dbReference type="ChEBI" id="CHEBI:18248"/>
    </ligandPart>
</feature>
<dbReference type="InterPro" id="IPR017972">
    <property type="entry name" value="Cyt_P450_CS"/>
</dbReference>
<dbReference type="PRINTS" id="PR00385">
    <property type="entry name" value="P450"/>
</dbReference>
<evidence type="ECO:0000256" key="15">
    <source>
        <dbReference type="SAM" id="Phobius"/>
    </source>
</evidence>
<dbReference type="PANTHER" id="PTHR24300">
    <property type="entry name" value="CYTOCHROME P450 508A4-RELATED"/>
    <property type="match status" value="1"/>
</dbReference>
<dbReference type="PRINTS" id="PR00463">
    <property type="entry name" value="EP450I"/>
</dbReference>
<keyword evidence="9 14" id="KW-0560">Oxidoreductase</keyword>
<dbReference type="InterPro" id="IPR050182">
    <property type="entry name" value="Cytochrome_P450_fam2"/>
</dbReference>
<dbReference type="InterPro" id="IPR036396">
    <property type="entry name" value="Cyt_P450_sf"/>
</dbReference>
<evidence type="ECO:0000256" key="14">
    <source>
        <dbReference type="RuleBase" id="RU000461"/>
    </source>
</evidence>
<evidence type="ECO:0000256" key="2">
    <source>
        <dbReference type="ARBA" id="ARBA00004524"/>
    </source>
</evidence>
<dbReference type="GO" id="GO:0005506">
    <property type="term" value="F:iron ion binding"/>
    <property type="evidence" value="ECO:0007669"/>
    <property type="project" value="InterPro"/>
</dbReference>
<keyword evidence="12 15" id="KW-0472">Membrane</keyword>
<comment type="subcellular location">
    <subcellularLocation>
        <location evidence="3">Endoplasmic reticulum membrane</location>
    </subcellularLocation>
    <subcellularLocation>
        <location evidence="2">Microsome membrane</location>
    </subcellularLocation>
</comment>
<keyword evidence="8" id="KW-0492">Microsome</keyword>
<dbReference type="Gene3D" id="1.10.630.10">
    <property type="entry name" value="Cytochrome P450"/>
    <property type="match status" value="1"/>
</dbReference>
<keyword evidence="15" id="KW-0812">Transmembrane</keyword>
<dbReference type="GO" id="GO:0016712">
    <property type="term" value="F:oxidoreductase activity, acting on paired donors, with incorporation or reduction of molecular oxygen, reduced flavin or flavoprotein as one donor, and incorporation of one atom of oxygen"/>
    <property type="evidence" value="ECO:0007669"/>
    <property type="project" value="InterPro"/>
</dbReference>
<evidence type="ECO:0000256" key="3">
    <source>
        <dbReference type="ARBA" id="ARBA00004586"/>
    </source>
</evidence>
<dbReference type="PRINTS" id="PR01686">
    <property type="entry name" value="EP450ICYP2D"/>
</dbReference>
<evidence type="ECO:0000256" key="6">
    <source>
        <dbReference type="ARBA" id="ARBA00022723"/>
    </source>
</evidence>
<evidence type="ECO:0000256" key="7">
    <source>
        <dbReference type="ARBA" id="ARBA00022824"/>
    </source>
</evidence>
<sequence length="505" mass="57740">RPMDLAGLMQCNCFPVLGSLVVLLLVYLVLMAQTQNNEPPGPRPLPVLGNLLLLDFNQPYKTFIKLSKKYGSVFTFHMGPNKAVVLVGYKTVKEALVDFAHEFGERATRRTAKEDEQEYGVVFTNGETWREMRRFALTNLRDFGMGKKASEDKIIEECGHLLQRIKSFRDKAFDTHGVVNAAVSNIICSMVYGSRFDYDEPEFKEILYRVCRGMELLGTRSFQVLQLNEMFPSLGKWLSRTRAEHRNIILANRSHYLKMIDQLTETLEPQVSRGVVDAFLIKRQQLEEAGQKDTQFHRKNLTMMVSNLFAGGTETTACTLRWSLLFMAKHPKIQDQVREEISRVIGARQVQVEDRKNLPFTDAVIHETQRLGNIFPLSVLHRTSCDVIFKGHFIKKGTTVYTVLASVLYDENEWEKPHSFYPAHFLDQDGKFVKRDAFMPFSAGRRACPGEALARMELFIIFVTLMQHFRFTPPPGVTEEELDLTPQVGGTRCPLPHQLCATSLF</sequence>
<reference evidence="16" key="1">
    <citation type="submission" date="2025-08" db="UniProtKB">
        <authorList>
            <consortium name="Ensembl"/>
        </authorList>
    </citation>
    <scope>IDENTIFICATION</scope>
</reference>
<dbReference type="PROSITE" id="PS00086">
    <property type="entry name" value="CYTOCHROME_P450"/>
    <property type="match status" value="1"/>
</dbReference>
<dbReference type="GO" id="GO:0006805">
    <property type="term" value="P:xenobiotic metabolic process"/>
    <property type="evidence" value="ECO:0007669"/>
    <property type="project" value="TreeGrafter"/>
</dbReference>
<dbReference type="Pfam" id="PF00067">
    <property type="entry name" value="p450"/>
    <property type="match status" value="1"/>
</dbReference>
<keyword evidence="5 13" id="KW-0349">Heme</keyword>
<dbReference type="SUPFAM" id="SSF48264">
    <property type="entry name" value="Cytochrome P450"/>
    <property type="match status" value="1"/>
</dbReference>
<protein>
    <recommendedName>
        <fullName evidence="18">Cytochrome P450 2K1-like</fullName>
    </recommendedName>
</protein>
<keyword evidence="10 13" id="KW-0408">Iron</keyword>
<reference evidence="16" key="2">
    <citation type="submission" date="2025-09" db="UniProtKB">
        <authorList>
            <consortium name="Ensembl"/>
        </authorList>
    </citation>
    <scope>IDENTIFICATION</scope>
</reference>
<evidence type="ECO:0000256" key="4">
    <source>
        <dbReference type="ARBA" id="ARBA00010617"/>
    </source>
</evidence>